<evidence type="ECO:0000256" key="4">
    <source>
        <dbReference type="ARBA" id="ARBA00023163"/>
    </source>
</evidence>
<name>A0A3N1ZVV6_9ACTN</name>
<dbReference type="EMBL" id="RKHG01000001">
    <property type="protein sequence ID" value="ROR54955.1"/>
    <property type="molecule type" value="Genomic_DNA"/>
</dbReference>
<dbReference type="SMART" id="SM01134">
    <property type="entry name" value="DeoRC"/>
    <property type="match status" value="1"/>
</dbReference>
<dbReference type="Pfam" id="PF00455">
    <property type="entry name" value="DeoRC"/>
    <property type="match status" value="1"/>
</dbReference>
<evidence type="ECO:0000313" key="8">
    <source>
        <dbReference type="Proteomes" id="UP000275749"/>
    </source>
</evidence>
<dbReference type="SMART" id="SM00420">
    <property type="entry name" value="HTH_DEOR"/>
    <property type="match status" value="1"/>
</dbReference>
<dbReference type="InterPro" id="IPR036390">
    <property type="entry name" value="WH_DNA-bd_sf"/>
</dbReference>
<organism evidence="7 8">
    <name type="scientific">Luteococcus japonicus</name>
    <dbReference type="NCBI Taxonomy" id="33984"/>
    <lineage>
        <taxon>Bacteria</taxon>
        <taxon>Bacillati</taxon>
        <taxon>Actinomycetota</taxon>
        <taxon>Actinomycetes</taxon>
        <taxon>Propionibacteriales</taxon>
        <taxon>Propionibacteriaceae</taxon>
        <taxon>Luteococcus</taxon>
    </lineage>
</organism>
<evidence type="ECO:0000259" key="6">
    <source>
        <dbReference type="PROSITE" id="PS51000"/>
    </source>
</evidence>
<dbReference type="SUPFAM" id="SSF100950">
    <property type="entry name" value="NagB/RpiA/CoA transferase-like"/>
    <property type="match status" value="1"/>
</dbReference>
<keyword evidence="3" id="KW-0805">Transcription regulation</keyword>
<evidence type="ECO:0000313" key="7">
    <source>
        <dbReference type="EMBL" id="ROR54955.1"/>
    </source>
</evidence>
<keyword evidence="2" id="KW-0678">Repressor</keyword>
<accession>A0A3N1ZVV6</accession>
<reference evidence="7 8" key="1">
    <citation type="submission" date="2018-11" db="EMBL/GenBank/DDBJ databases">
        <title>Sequencing the genomes of 1000 actinobacteria strains.</title>
        <authorList>
            <person name="Klenk H.-P."/>
        </authorList>
    </citation>
    <scope>NUCLEOTIDE SEQUENCE [LARGE SCALE GENOMIC DNA]</scope>
    <source>
        <strain evidence="7 8">DSM 10546</strain>
    </source>
</reference>
<comment type="function">
    <text evidence="5">Repressor of the lactose catabolism operon. Galactose-6-phosphate is the inducer.</text>
</comment>
<dbReference type="AlphaFoldDB" id="A0A3N1ZVV6"/>
<dbReference type="SUPFAM" id="SSF46785">
    <property type="entry name" value="Winged helix' DNA-binding domain"/>
    <property type="match status" value="1"/>
</dbReference>
<evidence type="ECO:0000256" key="5">
    <source>
        <dbReference type="ARBA" id="ARBA00024937"/>
    </source>
</evidence>
<dbReference type="InterPro" id="IPR001034">
    <property type="entry name" value="DeoR_HTH"/>
</dbReference>
<dbReference type="PANTHER" id="PTHR30363:SF4">
    <property type="entry name" value="GLYCEROL-3-PHOSPHATE REGULON REPRESSOR"/>
    <property type="match status" value="1"/>
</dbReference>
<dbReference type="PRINTS" id="PR00037">
    <property type="entry name" value="HTHLACR"/>
</dbReference>
<dbReference type="PROSITE" id="PS51000">
    <property type="entry name" value="HTH_DEOR_2"/>
    <property type="match status" value="1"/>
</dbReference>
<dbReference type="InterPro" id="IPR014036">
    <property type="entry name" value="DeoR-like_C"/>
</dbReference>
<sequence length="255" mass="27428">MYAEERRRLIVQLARSDGRVQVSTAAAHFNVTPETIRRDLEVLDRQGILRRVHGGAMPSEFLPLGDLAVVDRENSAAEQKERIAHAALALLPSQPYGSILLDAGTTTSRLAQLIPVDTRLTIFTNSLPIAATLSSRTSADVQLVGGHVRGITQACVGGQTAQRFARLRVDVAFMGTNGITGLHGLSTPDAEEATVKEVMVRAGRQVVILADSRKFGSETASSFATLDDIDVLITDAVTEEQRTNCTERGIEVVVA</sequence>
<dbReference type="InterPro" id="IPR050313">
    <property type="entry name" value="Carb_Metab_HTH_regulators"/>
</dbReference>
<dbReference type="InterPro" id="IPR037171">
    <property type="entry name" value="NagB/RpiA_transferase-like"/>
</dbReference>
<feature type="domain" description="HTH deoR-type" evidence="6">
    <location>
        <begin position="3"/>
        <end position="58"/>
    </location>
</feature>
<protein>
    <recommendedName>
        <fullName evidence="1">Lactose phosphotransferase system repressor</fullName>
    </recommendedName>
</protein>
<dbReference type="RefSeq" id="WP_123575907.1">
    <property type="nucleotide sequence ID" value="NZ_RKHG01000001.1"/>
</dbReference>
<evidence type="ECO:0000256" key="2">
    <source>
        <dbReference type="ARBA" id="ARBA00022491"/>
    </source>
</evidence>
<gene>
    <name evidence="7" type="ORF">EDD41_2193</name>
</gene>
<dbReference type="GO" id="GO:0003700">
    <property type="term" value="F:DNA-binding transcription factor activity"/>
    <property type="evidence" value="ECO:0007669"/>
    <property type="project" value="InterPro"/>
</dbReference>
<keyword evidence="4" id="KW-0804">Transcription</keyword>
<comment type="caution">
    <text evidence="7">The sequence shown here is derived from an EMBL/GenBank/DDBJ whole genome shotgun (WGS) entry which is preliminary data.</text>
</comment>
<dbReference type="Gene3D" id="3.40.50.1360">
    <property type="match status" value="1"/>
</dbReference>
<evidence type="ECO:0000256" key="1">
    <source>
        <dbReference type="ARBA" id="ARBA00021390"/>
    </source>
</evidence>
<proteinExistence type="predicted"/>
<dbReference type="Pfam" id="PF08220">
    <property type="entry name" value="HTH_DeoR"/>
    <property type="match status" value="1"/>
</dbReference>
<dbReference type="PANTHER" id="PTHR30363">
    <property type="entry name" value="HTH-TYPE TRANSCRIPTIONAL REGULATOR SRLR-RELATED"/>
    <property type="match status" value="1"/>
</dbReference>
<evidence type="ECO:0000256" key="3">
    <source>
        <dbReference type="ARBA" id="ARBA00023015"/>
    </source>
</evidence>
<dbReference type="Proteomes" id="UP000275749">
    <property type="component" value="Unassembled WGS sequence"/>
</dbReference>